<comment type="caution">
    <text evidence="2">The sequence shown here is derived from an EMBL/GenBank/DDBJ whole genome shotgun (WGS) entry which is preliminary data.</text>
</comment>
<reference evidence="2" key="2">
    <citation type="submission" date="2022-01" db="EMBL/GenBank/DDBJ databases">
        <authorList>
            <person name="Yamashiro T."/>
            <person name="Shiraishi A."/>
            <person name="Satake H."/>
            <person name="Nakayama K."/>
        </authorList>
    </citation>
    <scope>NUCLEOTIDE SEQUENCE</scope>
</reference>
<dbReference type="EMBL" id="BQNB010021217">
    <property type="protein sequence ID" value="GJU04099.1"/>
    <property type="molecule type" value="Genomic_DNA"/>
</dbReference>
<accession>A0ABQ5IVC1</accession>
<keyword evidence="3" id="KW-1185">Reference proteome</keyword>
<protein>
    <submittedName>
        <fullName evidence="2">Uncharacterized protein</fullName>
    </submittedName>
</protein>
<reference evidence="2" key="1">
    <citation type="journal article" date="2022" name="Int. J. Mol. Sci.">
        <title>Draft Genome of Tanacetum Coccineum: Genomic Comparison of Closely Related Tanacetum-Family Plants.</title>
        <authorList>
            <person name="Yamashiro T."/>
            <person name="Shiraishi A."/>
            <person name="Nakayama K."/>
            <person name="Satake H."/>
        </authorList>
    </citation>
    <scope>NUCLEOTIDE SEQUENCE</scope>
</reference>
<evidence type="ECO:0000313" key="3">
    <source>
        <dbReference type="Proteomes" id="UP001151760"/>
    </source>
</evidence>
<feature type="compositionally biased region" description="Low complexity" evidence="1">
    <location>
        <begin position="56"/>
        <end position="75"/>
    </location>
</feature>
<sequence length="89" mass="9960">MEQLTRIFLNVVATYAEARVRASRKHNNSVAVKVHPHRDGQRVELQIDRMSPQKRTVTQTASQPSTSSQVPVSETRNAYGREMGDGVPT</sequence>
<dbReference type="Proteomes" id="UP001151760">
    <property type="component" value="Unassembled WGS sequence"/>
</dbReference>
<evidence type="ECO:0000313" key="2">
    <source>
        <dbReference type="EMBL" id="GJU04099.1"/>
    </source>
</evidence>
<proteinExistence type="predicted"/>
<name>A0ABQ5IVC1_9ASTR</name>
<organism evidence="2 3">
    <name type="scientific">Tanacetum coccineum</name>
    <dbReference type="NCBI Taxonomy" id="301880"/>
    <lineage>
        <taxon>Eukaryota</taxon>
        <taxon>Viridiplantae</taxon>
        <taxon>Streptophyta</taxon>
        <taxon>Embryophyta</taxon>
        <taxon>Tracheophyta</taxon>
        <taxon>Spermatophyta</taxon>
        <taxon>Magnoliopsida</taxon>
        <taxon>eudicotyledons</taxon>
        <taxon>Gunneridae</taxon>
        <taxon>Pentapetalae</taxon>
        <taxon>asterids</taxon>
        <taxon>campanulids</taxon>
        <taxon>Asterales</taxon>
        <taxon>Asteraceae</taxon>
        <taxon>Asteroideae</taxon>
        <taxon>Anthemideae</taxon>
        <taxon>Anthemidinae</taxon>
        <taxon>Tanacetum</taxon>
    </lineage>
</organism>
<gene>
    <name evidence="2" type="ORF">Tco_1114437</name>
</gene>
<feature type="region of interest" description="Disordered" evidence="1">
    <location>
        <begin position="49"/>
        <end position="89"/>
    </location>
</feature>
<evidence type="ECO:0000256" key="1">
    <source>
        <dbReference type="SAM" id="MobiDB-lite"/>
    </source>
</evidence>